<proteinExistence type="predicted"/>
<comment type="caution">
    <text evidence="1">The sequence shown here is derived from an EMBL/GenBank/DDBJ whole genome shotgun (WGS) entry which is preliminary data.</text>
</comment>
<keyword evidence="2" id="KW-1185">Reference proteome</keyword>
<protein>
    <submittedName>
        <fullName evidence="1">16717_t:CDS:1</fullName>
    </submittedName>
</protein>
<evidence type="ECO:0000313" key="2">
    <source>
        <dbReference type="Proteomes" id="UP001153678"/>
    </source>
</evidence>
<accession>A0A9W4TAE5</accession>
<dbReference type="AlphaFoldDB" id="A0A9W4TAE5"/>
<dbReference type="Proteomes" id="UP001153678">
    <property type="component" value="Unassembled WGS sequence"/>
</dbReference>
<feature type="non-terminal residue" evidence="1">
    <location>
        <position position="1"/>
    </location>
</feature>
<evidence type="ECO:0000313" key="1">
    <source>
        <dbReference type="EMBL" id="CAI2198631.1"/>
    </source>
</evidence>
<gene>
    <name evidence="1" type="ORF">FWILDA_LOCUS18669</name>
</gene>
<name>A0A9W4TAE5_9GLOM</name>
<sequence>YQSFSNTIIDEYIFSGQMSERLELNSSMEFNQYQGEYLESAPLMASYYQFNQYQTFPNARSDEDYVADSIPLIADMGTIYNYHSEDFEDGDFMNYDY</sequence>
<dbReference type="EMBL" id="CAMKVN010019110">
    <property type="protein sequence ID" value="CAI2198631.1"/>
    <property type="molecule type" value="Genomic_DNA"/>
</dbReference>
<reference evidence="1" key="1">
    <citation type="submission" date="2022-08" db="EMBL/GenBank/DDBJ databases">
        <authorList>
            <person name="Kallberg Y."/>
            <person name="Tangrot J."/>
            <person name="Rosling A."/>
        </authorList>
    </citation>
    <scope>NUCLEOTIDE SEQUENCE</scope>
    <source>
        <strain evidence="1">Wild A</strain>
    </source>
</reference>
<organism evidence="1 2">
    <name type="scientific">Funneliformis geosporum</name>
    <dbReference type="NCBI Taxonomy" id="1117311"/>
    <lineage>
        <taxon>Eukaryota</taxon>
        <taxon>Fungi</taxon>
        <taxon>Fungi incertae sedis</taxon>
        <taxon>Mucoromycota</taxon>
        <taxon>Glomeromycotina</taxon>
        <taxon>Glomeromycetes</taxon>
        <taxon>Glomerales</taxon>
        <taxon>Glomeraceae</taxon>
        <taxon>Funneliformis</taxon>
    </lineage>
</organism>